<feature type="domain" description="DUF7770" evidence="1">
    <location>
        <begin position="33"/>
        <end position="186"/>
    </location>
</feature>
<reference evidence="3" key="1">
    <citation type="submission" date="2024-04" db="EMBL/GenBank/DDBJ databases">
        <authorList>
            <person name="Shaw F."/>
            <person name="Minotto A."/>
        </authorList>
    </citation>
    <scope>NUCLEOTIDE SEQUENCE [LARGE SCALE GENOMIC DNA]</scope>
</reference>
<protein>
    <recommendedName>
        <fullName evidence="1">DUF7770 domain-containing protein</fullName>
    </recommendedName>
</protein>
<sequence length="186" mass="21290">MDPKKFGPTVACYDGSEAYCQLPISKAYVVVSHEIPHATGVINHWHIFFNLEGRENECIYFDLLKKDAQGNLAPQQNAVLCIMHRTYDLTNARHYTFPLVFADGTTIEDALIALHDKGALRYRYHNSGVGYHYWIQRVVGMWQDGELLGSDRTAILELRDILHYVYQRVGNQVVRTPSIPVQGTFY</sequence>
<dbReference type="EMBL" id="OZ037944">
    <property type="protein sequence ID" value="CAL1696663.1"/>
    <property type="molecule type" value="Genomic_DNA"/>
</dbReference>
<evidence type="ECO:0000313" key="3">
    <source>
        <dbReference type="Proteomes" id="UP001497453"/>
    </source>
</evidence>
<evidence type="ECO:0000259" key="1">
    <source>
        <dbReference type="Pfam" id="PF24968"/>
    </source>
</evidence>
<dbReference type="Pfam" id="PF24968">
    <property type="entry name" value="DUF7770"/>
    <property type="match status" value="1"/>
</dbReference>
<proteinExistence type="predicted"/>
<organism evidence="2 3">
    <name type="scientific">Somion occarium</name>
    <dbReference type="NCBI Taxonomy" id="3059160"/>
    <lineage>
        <taxon>Eukaryota</taxon>
        <taxon>Fungi</taxon>
        <taxon>Dikarya</taxon>
        <taxon>Basidiomycota</taxon>
        <taxon>Agaricomycotina</taxon>
        <taxon>Agaricomycetes</taxon>
        <taxon>Polyporales</taxon>
        <taxon>Cerrenaceae</taxon>
        <taxon>Somion</taxon>
    </lineage>
</organism>
<accession>A0ABP1CLT4</accession>
<dbReference type="Proteomes" id="UP001497453">
    <property type="component" value="Chromosome 1"/>
</dbReference>
<keyword evidence="3" id="KW-1185">Reference proteome</keyword>
<evidence type="ECO:0000313" key="2">
    <source>
        <dbReference type="EMBL" id="CAL1696663.1"/>
    </source>
</evidence>
<dbReference type="InterPro" id="IPR056672">
    <property type="entry name" value="DUF7770"/>
</dbReference>
<gene>
    <name evidence="2" type="ORF">GFSPODELE1_LOCUS1298</name>
</gene>
<name>A0ABP1CLT4_9APHY</name>